<dbReference type="InterPro" id="IPR023631">
    <property type="entry name" value="Amidase_dom"/>
</dbReference>
<dbReference type="PANTHER" id="PTHR11895:SF7">
    <property type="entry name" value="GLUTAMYL-TRNA(GLN) AMIDOTRANSFERASE SUBUNIT A, MITOCHONDRIAL"/>
    <property type="match status" value="1"/>
</dbReference>
<organism evidence="3 4">
    <name type="scientific">Frondihabitans sucicola</name>
    <dbReference type="NCBI Taxonomy" id="1268041"/>
    <lineage>
        <taxon>Bacteria</taxon>
        <taxon>Bacillati</taxon>
        <taxon>Actinomycetota</taxon>
        <taxon>Actinomycetes</taxon>
        <taxon>Micrococcales</taxon>
        <taxon>Microbacteriaceae</taxon>
        <taxon>Frondihabitans</taxon>
    </lineage>
</organism>
<dbReference type="Gene3D" id="3.90.1300.10">
    <property type="entry name" value="Amidase signature (AS) domain"/>
    <property type="match status" value="1"/>
</dbReference>
<name>A0ABN6Y161_9MICO</name>
<dbReference type="InterPro" id="IPR000120">
    <property type="entry name" value="Amidase"/>
</dbReference>
<dbReference type="Pfam" id="PF01425">
    <property type="entry name" value="Amidase"/>
    <property type="match status" value="1"/>
</dbReference>
<accession>A0ABN6Y161</accession>
<feature type="domain" description="Amidase" evidence="2">
    <location>
        <begin position="1"/>
        <end position="267"/>
    </location>
</feature>
<evidence type="ECO:0000259" key="2">
    <source>
        <dbReference type="Pfam" id="PF01425"/>
    </source>
</evidence>
<dbReference type="SUPFAM" id="SSF75304">
    <property type="entry name" value="Amidase signature (AS) enzymes"/>
    <property type="match status" value="1"/>
</dbReference>
<evidence type="ECO:0000313" key="4">
    <source>
        <dbReference type="Proteomes" id="UP001321486"/>
    </source>
</evidence>
<protein>
    <recommendedName>
        <fullName evidence="2">Amidase domain-containing protein</fullName>
    </recommendedName>
</protein>
<evidence type="ECO:0000256" key="1">
    <source>
        <dbReference type="ARBA" id="ARBA00009199"/>
    </source>
</evidence>
<gene>
    <name evidence="3" type="ORF">GCM10025867_33280</name>
</gene>
<reference evidence="4" key="1">
    <citation type="journal article" date="2019" name="Int. J. Syst. Evol. Microbiol.">
        <title>The Global Catalogue of Microorganisms (GCM) 10K type strain sequencing project: providing services to taxonomists for standard genome sequencing and annotation.</title>
        <authorList>
            <consortium name="The Broad Institute Genomics Platform"/>
            <consortium name="The Broad Institute Genome Sequencing Center for Infectious Disease"/>
            <person name="Wu L."/>
            <person name="Ma J."/>
        </authorList>
    </citation>
    <scope>NUCLEOTIDE SEQUENCE [LARGE SCALE GENOMIC DNA]</scope>
    <source>
        <strain evidence="4">NBRC 108728</strain>
    </source>
</reference>
<sequence>MGLKPSRGRVPSQSGIASLGGLAVGGPLARTVADAGMLLDALVSPDGHPPRDLYALRAPQSPDGSFLGSAVRGEGRFRIGVTTQSPWDDTYDVRLDPSVHEALAVTLEHLAAVGHEIDEATLPATDYGRWFTVLWKAGAASIPAEGNDLDLLEPITRWLVEHGRALSARDLAQALSGLTAFERTVIAAFEPYDAVLTPTVALPPRPIGWYDAEDAERNFEQQCLYAPFTSFVNVSGLPAISLPVAEVDGLPVGVQLIGRPGREDVLLSIGAQLERRLRWQRRHPPGW</sequence>
<dbReference type="InterPro" id="IPR036928">
    <property type="entry name" value="AS_sf"/>
</dbReference>
<dbReference type="PANTHER" id="PTHR11895">
    <property type="entry name" value="TRANSAMIDASE"/>
    <property type="match status" value="1"/>
</dbReference>
<keyword evidence="4" id="KW-1185">Reference proteome</keyword>
<dbReference type="Proteomes" id="UP001321486">
    <property type="component" value="Chromosome"/>
</dbReference>
<comment type="similarity">
    <text evidence="1">Belongs to the amidase family.</text>
</comment>
<evidence type="ECO:0000313" key="3">
    <source>
        <dbReference type="EMBL" id="BDZ51087.1"/>
    </source>
</evidence>
<dbReference type="EMBL" id="AP027732">
    <property type="protein sequence ID" value="BDZ51087.1"/>
    <property type="molecule type" value="Genomic_DNA"/>
</dbReference>
<proteinExistence type="inferred from homology"/>